<proteinExistence type="predicted"/>
<sequence>MSIVANFLERQSVEELEQIVDKLVQANTVFLTAVRSSYAVGYYLRYVGRMALPTLQLFPRHQNSALGDLNDAKEGNVLIAITVTRYSRETVEV</sequence>
<dbReference type="InterPro" id="IPR046348">
    <property type="entry name" value="SIS_dom_sf"/>
</dbReference>
<gene>
    <name evidence="1" type="ORF">PFRI_34800</name>
</gene>
<dbReference type="GO" id="GO:1901135">
    <property type="term" value="P:carbohydrate derivative metabolic process"/>
    <property type="evidence" value="ECO:0007669"/>
    <property type="project" value="InterPro"/>
</dbReference>
<keyword evidence="2" id="KW-1185">Reference proteome</keyword>
<organism evidence="1 2">
    <name type="scientific">Planktotalea frisia</name>
    <dbReference type="NCBI Taxonomy" id="696762"/>
    <lineage>
        <taxon>Bacteria</taxon>
        <taxon>Pseudomonadati</taxon>
        <taxon>Pseudomonadota</taxon>
        <taxon>Alphaproteobacteria</taxon>
        <taxon>Rhodobacterales</taxon>
        <taxon>Paracoccaceae</taxon>
        <taxon>Planktotalea</taxon>
    </lineage>
</organism>
<evidence type="ECO:0000313" key="2">
    <source>
        <dbReference type="Proteomes" id="UP000184514"/>
    </source>
</evidence>
<name>A0A1L9NSU5_9RHOB</name>
<dbReference type="STRING" id="696762.PFRI_34800"/>
<dbReference type="AlphaFoldDB" id="A0A1L9NSU5"/>
<dbReference type="GO" id="GO:0097367">
    <property type="term" value="F:carbohydrate derivative binding"/>
    <property type="evidence" value="ECO:0007669"/>
    <property type="project" value="InterPro"/>
</dbReference>
<dbReference type="Proteomes" id="UP000184514">
    <property type="component" value="Unassembled WGS sequence"/>
</dbReference>
<dbReference type="SUPFAM" id="SSF53697">
    <property type="entry name" value="SIS domain"/>
    <property type="match status" value="1"/>
</dbReference>
<protein>
    <submittedName>
        <fullName evidence="1">Uncharacterized protein</fullName>
    </submittedName>
</protein>
<evidence type="ECO:0000313" key="1">
    <source>
        <dbReference type="EMBL" id="OJI92376.1"/>
    </source>
</evidence>
<comment type="caution">
    <text evidence="1">The sequence shown here is derived from an EMBL/GenBank/DDBJ whole genome shotgun (WGS) entry which is preliminary data.</text>
</comment>
<dbReference type="Gene3D" id="3.40.50.10490">
    <property type="entry name" value="Glucose-6-phosphate isomerase like protein, domain 1"/>
    <property type="match status" value="1"/>
</dbReference>
<accession>A0A1L9NSU5</accession>
<dbReference type="EMBL" id="MLCB01000186">
    <property type="protein sequence ID" value="OJI92376.1"/>
    <property type="molecule type" value="Genomic_DNA"/>
</dbReference>
<reference evidence="1 2" key="1">
    <citation type="submission" date="2016-10" db="EMBL/GenBank/DDBJ databases">
        <title>Genome sequence of Planktotalea frisia SH6-1.</title>
        <authorList>
            <person name="Poehlein A."/>
            <person name="Bakenhus I."/>
            <person name="Voget S."/>
            <person name="Brinkhoff T."/>
            <person name="Simon M."/>
        </authorList>
    </citation>
    <scope>NUCLEOTIDE SEQUENCE [LARGE SCALE GENOMIC DNA]</scope>
    <source>
        <strain evidence="1 2">SH6-1</strain>
    </source>
</reference>